<evidence type="ECO:0000313" key="2">
    <source>
        <dbReference type="Proteomes" id="UP000321110"/>
    </source>
</evidence>
<comment type="caution">
    <text evidence="1">The sequence shown here is derived from an EMBL/GenBank/DDBJ whole genome shotgun (WGS) entry which is preliminary data.</text>
</comment>
<name>A0A5C7W999_AQUAC</name>
<proteinExistence type="predicted"/>
<dbReference type="EMBL" id="SSFO01000063">
    <property type="protein sequence ID" value="TXI34591.1"/>
    <property type="molecule type" value="Genomic_DNA"/>
</dbReference>
<dbReference type="Proteomes" id="UP000321110">
    <property type="component" value="Unassembled WGS sequence"/>
</dbReference>
<organism evidence="1 2">
    <name type="scientific">Aquipseudomonas alcaligenes</name>
    <name type="common">Pseudomonas alcaligenes</name>
    <dbReference type="NCBI Taxonomy" id="43263"/>
    <lineage>
        <taxon>Bacteria</taxon>
        <taxon>Pseudomonadati</taxon>
        <taxon>Pseudomonadota</taxon>
        <taxon>Gammaproteobacteria</taxon>
        <taxon>Pseudomonadales</taxon>
        <taxon>Pseudomonadaceae</taxon>
        <taxon>Aquipseudomonas</taxon>
    </lineage>
</organism>
<gene>
    <name evidence="1" type="ORF">E6Q69_03590</name>
</gene>
<evidence type="ECO:0000313" key="1">
    <source>
        <dbReference type="EMBL" id="TXI34591.1"/>
    </source>
</evidence>
<protein>
    <submittedName>
        <fullName evidence="1">Uncharacterized protein</fullName>
    </submittedName>
</protein>
<sequence length="64" mass="6599">MTPQVLDIITDRLLQARGVLAAIQASDEGDGIQLDPCTLSAALSAVQELLQQAQGAVEVLGGKP</sequence>
<dbReference type="AlphaFoldDB" id="A0A5C7W999"/>
<reference evidence="1 2" key="1">
    <citation type="submission" date="2018-09" db="EMBL/GenBank/DDBJ databases">
        <title>Metagenome Assembled Genomes from an Advanced Water Purification Facility.</title>
        <authorList>
            <person name="Stamps B.W."/>
            <person name="Spear J.R."/>
        </authorList>
    </citation>
    <scope>NUCLEOTIDE SEQUENCE [LARGE SCALE GENOMIC DNA]</scope>
    <source>
        <strain evidence="1">Bin_52_1</strain>
    </source>
</reference>
<accession>A0A5C7W999</accession>